<feature type="domain" description="Teneurin-like YD-shell" evidence="3">
    <location>
        <begin position="23"/>
        <end position="119"/>
    </location>
</feature>
<feature type="signal peptide" evidence="2">
    <location>
        <begin position="1"/>
        <end position="20"/>
    </location>
</feature>
<dbReference type="Gene3D" id="2.180.10.10">
    <property type="entry name" value="RHS repeat-associated core"/>
    <property type="match status" value="1"/>
</dbReference>
<evidence type="ECO:0000313" key="5">
    <source>
        <dbReference type="Proteomes" id="UP001288387"/>
    </source>
</evidence>
<dbReference type="Pfam" id="PF25023">
    <property type="entry name" value="TEN_YD-shell"/>
    <property type="match status" value="1"/>
</dbReference>
<dbReference type="RefSeq" id="WP_239503825.1">
    <property type="nucleotide sequence ID" value="NZ_JAEDWU010000010.1"/>
</dbReference>
<proteinExistence type="predicted"/>
<evidence type="ECO:0000259" key="3">
    <source>
        <dbReference type="Pfam" id="PF25023"/>
    </source>
</evidence>
<accession>A0AAJ2WKB8</accession>
<dbReference type="EMBL" id="JAXRVB010000010">
    <property type="protein sequence ID" value="MDZ5764955.1"/>
    <property type="molecule type" value="Genomic_DNA"/>
</dbReference>
<comment type="caution">
    <text evidence="4">The sequence shown here is derived from an EMBL/GenBank/DDBJ whole genome shotgun (WGS) entry which is preliminary data.</text>
</comment>
<gene>
    <name evidence="4" type="ORF">U4I38_10780</name>
</gene>
<dbReference type="NCBIfam" id="TIGR03696">
    <property type="entry name" value="Rhs_assc_core"/>
    <property type="match status" value="1"/>
</dbReference>
<feature type="chain" id="PRO_5042568505" evidence="2">
    <location>
        <begin position="21"/>
        <end position="320"/>
    </location>
</feature>
<evidence type="ECO:0000313" key="4">
    <source>
        <dbReference type="EMBL" id="MDZ5764955.1"/>
    </source>
</evidence>
<dbReference type="AlphaFoldDB" id="A0AAJ2WKB8"/>
<dbReference type="InterPro" id="IPR022385">
    <property type="entry name" value="Rhs_assc_core"/>
</dbReference>
<keyword evidence="2" id="KW-0732">Signal</keyword>
<dbReference type="InterPro" id="IPR050708">
    <property type="entry name" value="T6SS_VgrG/RHS"/>
</dbReference>
<dbReference type="PANTHER" id="PTHR32305:SF15">
    <property type="entry name" value="PROTEIN RHSA-RELATED"/>
    <property type="match status" value="1"/>
</dbReference>
<dbReference type="Proteomes" id="UP001288387">
    <property type="component" value="Unassembled WGS sequence"/>
</dbReference>
<dbReference type="InterPro" id="IPR056823">
    <property type="entry name" value="TEN-like_YD-shell"/>
</dbReference>
<sequence length="320" mass="33218">MVIRKLVLVASMLVVGPAIAQTVTYIHTDALGSVVAETDANGTVVKRYDYEPYGAVVGEQVTDGPGYTGHVSDSVTGLSYMQQRYMDPQLGVFLSSDPVSAYGSPVGQFNRYRYANSNPYRFIDPDGRESGAAFRVVNNITNGGAVLPPPRNSSDWMGPAIGYSLAGVLALPAAGFAGSWALANPSTASSIGSAVADIGMGDALGGASLSAGSVALYRAVDAAELASLNKLGHFAAAPNGDSVKRFVNNRPDAEALAKAYTRGFGSTHTVVEGRAPASLVKSAERTEFNDTGKAMESIAIPSSQVNKVICTGSHIKQTSC</sequence>
<evidence type="ECO:0000256" key="1">
    <source>
        <dbReference type="ARBA" id="ARBA00022737"/>
    </source>
</evidence>
<reference evidence="4" key="1">
    <citation type="submission" date="2023-12" db="EMBL/GenBank/DDBJ databases">
        <title>'Antibacterial potential of Stenotrophomonas maltophilia cystic fibrosis isolates' (manuscript under preparation).</title>
        <authorList>
            <person name="Crisan C.V."/>
            <person name="Pettis M."/>
            <person name="Goldberg J.B."/>
        </authorList>
    </citation>
    <scope>NUCLEOTIDE SEQUENCE</scope>
    <source>
        <strain evidence="4">CCV129</strain>
    </source>
</reference>
<organism evidence="4 5">
    <name type="scientific">Stenotrophomonas maltophilia</name>
    <name type="common">Pseudomonas maltophilia</name>
    <name type="synonym">Xanthomonas maltophilia</name>
    <dbReference type="NCBI Taxonomy" id="40324"/>
    <lineage>
        <taxon>Bacteria</taxon>
        <taxon>Pseudomonadati</taxon>
        <taxon>Pseudomonadota</taxon>
        <taxon>Gammaproteobacteria</taxon>
        <taxon>Lysobacterales</taxon>
        <taxon>Lysobacteraceae</taxon>
        <taxon>Stenotrophomonas</taxon>
        <taxon>Stenotrophomonas maltophilia group</taxon>
    </lineage>
</organism>
<evidence type="ECO:0000256" key="2">
    <source>
        <dbReference type="SAM" id="SignalP"/>
    </source>
</evidence>
<keyword evidence="1" id="KW-0677">Repeat</keyword>
<dbReference type="PANTHER" id="PTHR32305">
    <property type="match status" value="1"/>
</dbReference>
<name>A0AAJ2WKB8_STEMA</name>
<protein>
    <submittedName>
        <fullName evidence="4">RHS repeat-associated core domain-containing protein</fullName>
    </submittedName>
</protein>